<dbReference type="InterPro" id="IPR001638">
    <property type="entry name" value="Solute-binding_3/MltF_N"/>
</dbReference>
<dbReference type="EMBL" id="BJHW01000001">
    <property type="protein sequence ID" value="GDY56506.1"/>
    <property type="molecule type" value="Genomic_DNA"/>
</dbReference>
<dbReference type="GO" id="GO:0030313">
    <property type="term" value="C:cell envelope"/>
    <property type="evidence" value="ECO:0007669"/>
    <property type="project" value="UniProtKB-SubCell"/>
</dbReference>
<keyword evidence="3" id="KW-0732">Signal</keyword>
<evidence type="ECO:0000256" key="4">
    <source>
        <dbReference type="RuleBase" id="RU003744"/>
    </source>
</evidence>
<dbReference type="RefSeq" id="WP_162001908.1">
    <property type="nucleotide sequence ID" value="NZ_BAAASO010000055.1"/>
</dbReference>
<dbReference type="AlphaFoldDB" id="A0A4D4LBC8"/>
<evidence type="ECO:0000259" key="5">
    <source>
        <dbReference type="SMART" id="SM00062"/>
    </source>
</evidence>
<comment type="subcellular location">
    <subcellularLocation>
        <location evidence="1">Cell envelope</location>
    </subcellularLocation>
</comment>
<comment type="similarity">
    <text evidence="2 4">Belongs to the bacterial solute-binding protein 3 family.</text>
</comment>
<dbReference type="PANTHER" id="PTHR35936">
    <property type="entry name" value="MEMBRANE-BOUND LYTIC MUREIN TRANSGLYCOSYLASE F"/>
    <property type="match status" value="1"/>
</dbReference>
<dbReference type="SUPFAM" id="SSF53850">
    <property type="entry name" value="Periplasmic binding protein-like II"/>
    <property type="match status" value="1"/>
</dbReference>
<comment type="caution">
    <text evidence="6">The sequence shown here is derived from an EMBL/GenBank/DDBJ whole genome shotgun (WGS) entry which is preliminary data.</text>
</comment>
<sequence>MALLASGCAGGVTGQAPASADLSGISEDARLHALLPDAIRNSGRVVVGTNAPYPPFESFRSESDQEFIGLDIDLGKAVGKVLGIDFDFRQQPFDGLIPGVQAAKYDLVMAGMVDTPDRQKVIDFVDYGVLVPALVVSKKKAMGFRDTMSLCGHRVGGQTGTTTVDDIAEDTRACAAAGKPGIELQTYPIFSQSLLALSSGKVDAVISNSALSGYSVERQGANGPLEIEKKFDFGAKRDILGIGVSKKRQGLAGAIQGALRRLKADGSYRRILGHYGMADYGLNDYAINGASKRRQR</sequence>
<dbReference type="InterPro" id="IPR018313">
    <property type="entry name" value="SBP_3_CS"/>
</dbReference>
<keyword evidence="7" id="KW-1185">Reference proteome</keyword>
<dbReference type="SMART" id="SM00062">
    <property type="entry name" value="PBPb"/>
    <property type="match status" value="1"/>
</dbReference>
<accession>A0A4D4LBC8</accession>
<evidence type="ECO:0000256" key="1">
    <source>
        <dbReference type="ARBA" id="ARBA00004196"/>
    </source>
</evidence>
<dbReference type="CDD" id="cd01004">
    <property type="entry name" value="PBP2_MidA_like"/>
    <property type="match status" value="1"/>
</dbReference>
<proteinExistence type="inferred from homology"/>
<reference evidence="6 7" key="1">
    <citation type="journal article" date="2020" name="Int. J. Syst. Evol. Microbiol.">
        <title>Reclassification of Streptomyces castelarensis and Streptomyces sporoclivatus as later heterotypic synonyms of Streptomyces antimycoticus.</title>
        <authorList>
            <person name="Komaki H."/>
            <person name="Tamura T."/>
        </authorList>
    </citation>
    <scope>NUCLEOTIDE SEQUENCE [LARGE SCALE GENOMIC DNA]</scope>
    <source>
        <strain evidence="6 7">NBRC 13459</strain>
    </source>
</reference>
<dbReference type="PANTHER" id="PTHR35936:SF17">
    <property type="entry name" value="ARGININE-BINDING EXTRACELLULAR PROTEIN ARTP"/>
    <property type="match status" value="1"/>
</dbReference>
<protein>
    <submittedName>
        <fullName evidence="6">ABC transporter substrate-binding protein</fullName>
    </submittedName>
</protein>
<name>A0A4D4LBC8_STRVO</name>
<dbReference type="Proteomes" id="UP000301309">
    <property type="component" value="Unassembled WGS sequence"/>
</dbReference>
<feature type="domain" description="Solute-binding protein family 3/N-terminal" evidence="5">
    <location>
        <begin position="44"/>
        <end position="279"/>
    </location>
</feature>
<organism evidence="6 7">
    <name type="scientific">Streptomyces violaceusniger</name>
    <dbReference type="NCBI Taxonomy" id="68280"/>
    <lineage>
        <taxon>Bacteria</taxon>
        <taxon>Bacillati</taxon>
        <taxon>Actinomycetota</taxon>
        <taxon>Actinomycetes</taxon>
        <taxon>Kitasatosporales</taxon>
        <taxon>Streptomycetaceae</taxon>
        <taxon>Streptomyces</taxon>
        <taxon>Streptomyces violaceusniger group</taxon>
    </lineage>
</organism>
<evidence type="ECO:0000313" key="7">
    <source>
        <dbReference type="Proteomes" id="UP000301309"/>
    </source>
</evidence>
<dbReference type="Pfam" id="PF00497">
    <property type="entry name" value="SBP_bac_3"/>
    <property type="match status" value="1"/>
</dbReference>
<evidence type="ECO:0000256" key="3">
    <source>
        <dbReference type="ARBA" id="ARBA00022729"/>
    </source>
</evidence>
<evidence type="ECO:0000313" key="6">
    <source>
        <dbReference type="EMBL" id="GDY56506.1"/>
    </source>
</evidence>
<dbReference type="Gene3D" id="3.40.190.10">
    <property type="entry name" value="Periplasmic binding protein-like II"/>
    <property type="match status" value="2"/>
</dbReference>
<gene>
    <name evidence="6" type="ORF">SVIO_071290</name>
</gene>
<dbReference type="PROSITE" id="PS01039">
    <property type="entry name" value="SBP_BACTERIAL_3"/>
    <property type="match status" value="1"/>
</dbReference>
<evidence type="ECO:0000256" key="2">
    <source>
        <dbReference type="ARBA" id="ARBA00010333"/>
    </source>
</evidence>